<dbReference type="EMBL" id="CP061738">
    <property type="protein sequence ID" value="QOD38319.1"/>
    <property type="molecule type" value="Genomic_DNA"/>
</dbReference>
<dbReference type="RefSeq" id="WP_191111119.1">
    <property type="nucleotide sequence ID" value="NZ_CP061738.1"/>
</dbReference>
<dbReference type="AlphaFoldDB" id="A0A7L7YQM7"/>
<gene>
    <name evidence="1" type="ORF">ID128_06155</name>
</gene>
<dbReference type="InterPro" id="IPR021322">
    <property type="entry name" value="DUF2924"/>
</dbReference>
<evidence type="ECO:0000313" key="2">
    <source>
        <dbReference type="Proteomes" id="UP000516514"/>
    </source>
</evidence>
<protein>
    <submittedName>
        <fullName evidence="1">DUF2924 domain-containing protein</fullName>
    </submittedName>
</protein>
<reference evidence="1 2" key="1">
    <citation type="submission" date="2020-09" db="EMBL/GenBank/DDBJ databases">
        <title>An Earliest Endosymbiont, Wolbachia massiliensis sp. nov., Strain PL13 From the Bed Bug (Cimex hemipterius), Type strain of a New supergroup T.</title>
        <authorList>
            <person name="Laidoudi Y."/>
            <person name="Levasseur A."/>
            <person name="Medkour H."/>
            <person name="Maaloum M."/>
            <person name="BenKhedher M."/>
            <person name="Sambou M."/>
            <person name="Bassene H."/>
            <person name="Davoust B."/>
            <person name="Fenollar F."/>
            <person name="Raoult D."/>
            <person name="Mediannikov O."/>
        </authorList>
    </citation>
    <scope>NUCLEOTIDE SEQUENCE [LARGE SCALE GENOMIC DNA]</scope>
    <source>
        <strain evidence="1 2">PL13</strain>
    </source>
</reference>
<accession>A0A7L7YQM7</accession>
<organism evidence="1 2">
    <name type="scientific">Candidatus Wolbachia massiliensis</name>
    <dbReference type="NCBI Taxonomy" id="1845000"/>
    <lineage>
        <taxon>Bacteria</taxon>
        <taxon>Pseudomonadati</taxon>
        <taxon>Pseudomonadota</taxon>
        <taxon>Alphaproteobacteria</taxon>
        <taxon>Rickettsiales</taxon>
        <taxon>Anaplasmataceae</taxon>
        <taxon>Wolbachieae</taxon>
        <taxon>Wolbachia</taxon>
    </lineage>
</organism>
<dbReference type="Pfam" id="PF11149">
    <property type="entry name" value="DUF2924"/>
    <property type="match status" value="1"/>
</dbReference>
<keyword evidence="2" id="KW-1185">Reference proteome</keyword>
<name>A0A7L7YQM7_9RICK</name>
<evidence type="ECO:0000313" key="1">
    <source>
        <dbReference type="EMBL" id="QOD38319.1"/>
    </source>
</evidence>
<dbReference type="Proteomes" id="UP000516514">
    <property type="component" value="Chromosome"/>
</dbReference>
<sequence>METSELTLFDLQNFLDSLKGHVRSEVEKYVDKRAEEVKSEVVTYIMYKVLNNMLGNKPLENRYNKVQNEEVIKALFIGKTLIGERKRRGERYEVVVSNEGKFIYNGKKYNAPSTVGEEITGKSCDGWEFFKVCLDPEEGLRKLSYHRAKFLSAQK</sequence>
<dbReference type="KEGG" id="wms:ID128_06155"/>
<proteinExistence type="predicted"/>